<feature type="compositionally biased region" description="Polar residues" evidence="1">
    <location>
        <begin position="1671"/>
        <end position="1680"/>
    </location>
</feature>
<feature type="compositionally biased region" description="Polar residues" evidence="1">
    <location>
        <begin position="648"/>
        <end position="677"/>
    </location>
</feature>
<feature type="compositionally biased region" description="Basic and acidic residues" evidence="1">
    <location>
        <begin position="1112"/>
        <end position="1138"/>
    </location>
</feature>
<feature type="region of interest" description="Disordered" evidence="1">
    <location>
        <begin position="1070"/>
        <end position="1100"/>
    </location>
</feature>
<feature type="compositionally biased region" description="Basic and acidic residues" evidence="1">
    <location>
        <begin position="444"/>
        <end position="457"/>
    </location>
</feature>
<feature type="compositionally biased region" description="Acidic residues" evidence="1">
    <location>
        <begin position="1821"/>
        <end position="1835"/>
    </location>
</feature>
<feature type="compositionally biased region" description="Polar residues" evidence="1">
    <location>
        <begin position="1389"/>
        <end position="1404"/>
    </location>
</feature>
<proteinExistence type="predicted"/>
<protein>
    <recommendedName>
        <fullName evidence="4">Telomere replication protein EST3</fullName>
    </recommendedName>
</protein>
<gene>
    <name evidence="2" type="ORF">BP01DRAFT_388873</name>
</gene>
<feature type="region of interest" description="Disordered" evidence="1">
    <location>
        <begin position="715"/>
        <end position="741"/>
    </location>
</feature>
<dbReference type="Proteomes" id="UP000248349">
    <property type="component" value="Unassembled WGS sequence"/>
</dbReference>
<feature type="region of interest" description="Disordered" evidence="1">
    <location>
        <begin position="1380"/>
        <end position="1454"/>
    </location>
</feature>
<feature type="region of interest" description="Disordered" evidence="1">
    <location>
        <begin position="444"/>
        <end position="628"/>
    </location>
</feature>
<dbReference type="RefSeq" id="XP_025435026.1">
    <property type="nucleotide sequence ID" value="XM_025577874.1"/>
</dbReference>
<sequence>MGTPTKWITSMIERVLDSYLGKTSVRIPVENDQSNLRFRNNVVKTALVNSCTDDYRVTKLNVTDSDAQVEAILSRQALEDYRTKYPQRPFSKEEIRGYNVHLEDFELVLEYTVLNPKVHLYVQSFRVEWDSPRIRIPPQGKILRKLPVYKLIQEASKYAKLSISHIMSPAPRINDSFCSQTLPTSQMMPASQNGLMSQVHPPRQAQTTRFSMSTEGLGGTHDLLALLDQPAGIRVDRPSEQLRRLHSHPLDEGSRDGSAATAGRSYIKQSMAEPARTKDTRPVPLTLPVVARQPVPSPTDNPSFIASQPSPKGSDALLRRVGTPRPTDAGSAEQLPVSTDLAHKGTEERAHLSLQTTNQPGDAVNRVKQPLEKPRLCLEDPWKGWIRIEARDIEIPKDQQDLLALGKRRWIPPPPGESTPRGHVPPRLLEHWNKLVMQRNRATSERILGRATPKELPIEVPLPDPSSPSLRVDSDSEGEPLTSQWSESSPEQTVRRRPALPEDSSPIRGSPRNAGRVVPATNKPNPGPKSMAKDLTTKPQQGLSNRVPEKAWAAVGQVKTDPLPTWQSITDRDHVTSRDSDADSDDSMMDTSVPCPLGFEMSQSQLAGQSEREITSSGPSLPAPAPQDHVQVLDTPEKNLARSRHSQPEPSTKASLVQPFSTQSPGVGKSSSQSRILNSVGSSDKKGSSSQSLAENHSKGTDVRFRVDIVGTQMSSQGLPTQDPTSYSTAEVVPNSGGPSLREVSVIPEVIIPRSQTQRSLQGTPLSLPQDTGGLSTASVMYLKEESSYRHSVGVVSKRPASTLEDDACGPSKRSRTQPPETAEEPVSAALDRQIRIDAADSWEAEQTYGKFCRNYPNYTGDFHHFTKLCSLLQAVRDKGYLQRSFLWDDFIIRHLEDFPGYVEQSLVSETKFMDYEEYFTSTLSRPLYKKRSLTAQGIASAAAQCDSANEQKLPAPVSAQPPKPDTPFTGSLVKRFSSLQAQSVEPGRQGTLSDADMDISSAMSSPTPPGKSQSIEKIGVRNTISQAHDDISEPDGSADSASMERLVVPTSSASVYESALEYAPIHGGATVLSGRDTSESTCLESESMSQSATPTPDQGALAAVAEQRRSQIEDIDMADRDFTPTRADSTHLAEPEQHASQVEDIIADGDATPTLSRAHQVVEFEQHESQVEDDVMADREATPSLAESVTAAERAQHDSQFEDNFMANREPTLTLVESSYAVESELHELLLVNDTCTADRYFTPAATGPAPAVEPAQHETQVEDNIITDRNGTPTLAHPVHAAEPEEHESQIDDNTAIEQAAEATMTKHVEMSQMSEVEGRRDVTISELDKSNVEITQHLDDQESETGVSAEHPEAISAANAAPSRVLEMHDKSIAEDTCDTDHRSQGMDTANLPSLTPAHQTESPILEESSELSTREIHDREDQDAEKAGSVGDTESLSETNLTGSGALGEKGESMVENSHYTLAHESQDVGMVIEKQEQSWFRDTQDSVRQKSASVDTAEQQPSVLAGDGSGAPTIQEQNDLTVEINMADQEIEDPMPLNLSPTNAANETGDPSELAEQEGPTTKDTPMGDHDNREIEMRPEPQEKSTAHDIEDSIDQGTETADSTRCAHFVSADKKAGLTQLELGGQSHAELEDAVFIDRKSDSVRVPEQPSSVAAEGEEPVEQPLMEQSEQSDAGTESADEDLQSILARDEAGSVREASVEPQEPADAAIQGDDEQLRAMLTGETESAERGPEAYLEHLEAEAESDTELSPFTFAEGPANSAEHALAEPAEHSDIVMESELELLPSADDKDIVSSNERAPASPEAYSELGTASDSDANETTDSEDDESALIDERHETASIELGDEPSSSPATTQQQAQPESETEAESDANENWFLSLRHLRPTGPVWSDDPNTPFKQWVRADQAILSERDRRGGAYLPVDEKGVVQPPGYR</sequence>
<feature type="compositionally biased region" description="Basic and acidic residues" evidence="1">
    <location>
        <begin position="1770"/>
        <end position="1780"/>
    </location>
</feature>
<evidence type="ECO:0000313" key="3">
    <source>
        <dbReference type="Proteomes" id="UP000248349"/>
    </source>
</evidence>
<feature type="region of interest" description="Disordered" evidence="1">
    <location>
        <begin position="640"/>
        <end position="700"/>
    </location>
</feature>
<feature type="compositionally biased region" description="Polar residues" evidence="1">
    <location>
        <begin position="1494"/>
        <end position="1507"/>
    </location>
</feature>
<keyword evidence="3" id="KW-1185">Reference proteome</keyword>
<evidence type="ECO:0000256" key="1">
    <source>
        <dbReference type="SAM" id="MobiDB-lite"/>
    </source>
</evidence>
<feature type="region of interest" description="Disordered" evidence="1">
    <location>
        <begin position="1538"/>
        <end position="1610"/>
    </location>
</feature>
<feature type="compositionally biased region" description="Polar residues" evidence="1">
    <location>
        <begin position="715"/>
        <end position="729"/>
    </location>
</feature>
<feature type="compositionally biased region" description="Basic and acidic residues" evidence="1">
    <location>
        <begin position="1416"/>
        <end position="1430"/>
    </location>
</feature>
<evidence type="ECO:0000313" key="2">
    <source>
        <dbReference type="EMBL" id="PYH49044.1"/>
    </source>
</evidence>
<feature type="compositionally biased region" description="Polar residues" evidence="1">
    <location>
        <begin position="481"/>
        <end position="492"/>
    </location>
</feature>
<dbReference type="STRING" id="1450539.A0A318ZR38"/>
<reference evidence="2 3" key="1">
    <citation type="submission" date="2016-12" db="EMBL/GenBank/DDBJ databases">
        <title>The genomes of Aspergillus section Nigri reveals drivers in fungal speciation.</title>
        <authorList>
            <consortium name="DOE Joint Genome Institute"/>
            <person name="Vesth T.C."/>
            <person name="Nybo J."/>
            <person name="Theobald S."/>
            <person name="Brandl J."/>
            <person name="Frisvad J.C."/>
            <person name="Nielsen K.F."/>
            <person name="Lyhne E.K."/>
            <person name="Kogle M.E."/>
            <person name="Kuo A."/>
            <person name="Riley R."/>
            <person name="Clum A."/>
            <person name="Nolan M."/>
            <person name="Lipzen A."/>
            <person name="Salamov A."/>
            <person name="Henrissat B."/>
            <person name="Wiebenga A."/>
            <person name="De Vries R.P."/>
            <person name="Grigoriev I.V."/>
            <person name="Mortensen U.H."/>
            <person name="Andersen M.R."/>
            <person name="Baker S.E."/>
        </authorList>
    </citation>
    <scope>NUCLEOTIDE SEQUENCE [LARGE SCALE GENOMIC DNA]</scope>
    <source>
        <strain evidence="2 3">JOP 1030-1</strain>
    </source>
</reference>
<dbReference type="OrthoDB" id="3538943at2759"/>
<feature type="compositionally biased region" description="Polar residues" evidence="1">
    <location>
        <begin position="298"/>
        <end position="311"/>
    </location>
</feature>
<feature type="compositionally biased region" description="Basic and acidic residues" evidence="1">
    <location>
        <begin position="1732"/>
        <end position="1746"/>
    </location>
</feature>
<dbReference type="EMBL" id="KZ821220">
    <property type="protein sequence ID" value="PYH49044.1"/>
    <property type="molecule type" value="Genomic_DNA"/>
</dbReference>
<dbReference type="GeneID" id="37079103"/>
<feature type="compositionally biased region" description="Basic and acidic residues" evidence="1">
    <location>
        <begin position="1913"/>
        <end position="1928"/>
    </location>
</feature>
<feature type="compositionally biased region" description="Polar residues" evidence="1">
    <location>
        <begin position="1080"/>
        <end position="1097"/>
    </location>
</feature>
<feature type="compositionally biased region" description="Basic and acidic residues" evidence="1">
    <location>
        <begin position="570"/>
        <end position="581"/>
    </location>
</feature>
<feature type="region of interest" description="Disordered" evidence="1">
    <location>
        <begin position="794"/>
        <end position="826"/>
    </location>
</feature>
<evidence type="ECO:0008006" key="4">
    <source>
        <dbReference type="Google" id="ProtNLM"/>
    </source>
</evidence>
<feature type="compositionally biased region" description="Low complexity" evidence="1">
    <location>
        <begin position="1850"/>
        <end position="1865"/>
    </location>
</feature>
<organism evidence="2 3">
    <name type="scientific">Aspergillus saccharolyticus JOP 1030-1</name>
    <dbReference type="NCBI Taxonomy" id="1450539"/>
    <lineage>
        <taxon>Eukaryota</taxon>
        <taxon>Fungi</taxon>
        <taxon>Dikarya</taxon>
        <taxon>Ascomycota</taxon>
        <taxon>Pezizomycotina</taxon>
        <taxon>Eurotiomycetes</taxon>
        <taxon>Eurotiomycetidae</taxon>
        <taxon>Eurotiales</taxon>
        <taxon>Aspergillaceae</taxon>
        <taxon>Aspergillus</taxon>
        <taxon>Aspergillus subgen. Circumdati</taxon>
    </lineage>
</organism>
<feature type="region of interest" description="Disordered" evidence="1">
    <location>
        <begin position="1913"/>
        <end position="1936"/>
    </location>
</feature>
<feature type="compositionally biased region" description="Polar residues" evidence="1">
    <location>
        <begin position="1436"/>
        <end position="1447"/>
    </location>
</feature>
<feature type="region of interest" description="Disordered" evidence="1">
    <location>
        <begin position="1112"/>
        <end position="1139"/>
    </location>
</feature>
<accession>A0A318ZR38</accession>
<feature type="compositionally biased region" description="Basic and acidic residues" evidence="1">
    <location>
        <begin position="1571"/>
        <end position="1596"/>
    </location>
</feature>
<feature type="region of interest" description="Disordered" evidence="1">
    <location>
        <begin position="1642"/>
        <end position="1881"/>
    </location>
</feature>
<feature type="region of interest" description="Disordered" evidence="1">
    <location>
        <begin position="1486"/>
        <end position="1518"/>
    </location>
</feature>
<feature type="region of interest" description="Disordered" evidence="1">
    <location>
        <begin position="950"/>
        <end position="1046"/>
    </location>
</feature>
<feature type="region of interest" description="Disordered" evidence="1">
    <location>
        <begin position="291"/>
        <end position="337"/>
    </location>
</feature>
<name>A0A318ZR38_9EURO</name>